<reference evidence="1 2" key="1">
    <citation type="submission" date="2014-02" db="EMBL/GenBank/DDBJ databases">
        <title>Transposable element dynamics among asymbiotic and ectomycorrhizal Amanita fungi.</title>
        <authorList>
            <consortium name="DOE Joint Genome Institute"/>
            <person name="Hess J."/>
            <person name="Skrede I."/>
            <person name="Wolfe B."/>
            <person name="LaButti K."/>
            <person name="Ohm R.A."/>
            <person name="Grigoriev I.V."/>
            <person name="Pringle A."/>
        </authorList>
    </citation>
    <scope>NUCLEOTIDE SEQUENCE [LARGE SCALE GENOMIC DNA]</scope>
    <source>
        <strain evidence="1 2">SKay4041</strain>
    </source>
</reference>
<dbReference type="AlphaFoldDB" id="A0A2A9N9X7"/>
<proteinExistence type="predicted"/>
<keyword evidence="2" id="KW-1185">Reference proteome</keyword>
<name>A0A2A9N9X7_9AGAR</name>
<gene>
    <name evidence="1" type="ORF">AMATHDRAFT_11536</name>
</gene>
<dbReference type="Proteomes" id="UP000242287">
    <property type="component" value="Unassembled WGS sequence"/>
</dbReference>
<organism evidence="1 2">
    <name type="scientific">Amanita thiersii Skay4041</name>
    <dbReference type="NCBI Taxonomy" id="703135"/>
    <lineage>
        <taxon>Eukaryota</taxon>
        <taxon>Fungi</taxon>
        <taxon>Dikarya</taxon>
        <taxon>Basidiomycota</taxon>
        <taxon>Agaricomycotina</taxon>
        <taxon>Agaricomycetes</taxon>
        <taxon>Agaricomycetidae</taxon>
        <taxon>Agaricales</taxon>
        <taxon>Pluteineae</taxon>
        <taxon>Amanitaceae</taxon>
        <taxon>Amanita</taxon>
    </lineage>
</organism>
<accession>A0A2A9N9X7</accession>
<sequence>MLRGVPNRDQIIKTCVHRKENHRRACRHPSRLAVTRPVLDLHRNWGSGGKGSVVYSETITTLELAAS</sequence>
<dbReference type="EMBL" id="KZ303381">
    <property type="protein sequence ID" value="PFH44556.1"/>
    <property type="molecule type" value="Genomic_DNA"/>
</dbReference>
<protein>
    <submittedName>
        <fullName evidence="1">Uncharacterized protein</fullName>
    </submittedName>
</protein>
<evidence type="ECO:0000313" key="2">
    <source>
        <dbReference type="Proteomes" id="UP000242287"/>
    </source>
</evidence>
<evidence type="ECO:0000313" key="1">
    <source>
        <dbReference type="EMBL" id="PFH44556.1"/>
    </source>
</evidence>